<evidence type="ECO:0000313" key="2">
    <source>
        <dbReference type="Proteomes" id="UP000250928"/>
    </source>
</evidence>
<comment type="caution">
    <text evidence="1">The sequence shown here is derived from an EMBL/GenBank/DDBJ whole genome shotgun (WGS) entry which is preliminary data.</text>
</comment>
<dbReference type="AlphaFoldDB" id="A0A6N4DGR9"/>
<proteinExistence type="predicted"/>
<dbReference type="Proteomes" id="UP000250928">
    <property type="component" value="Unassembled WGS sequence"/>
</dbReference>
<organism evidence="1 2">
    <name type="scientific">Candidatus Sedimenticola endophacoides</name>
    <dbReference type="NCBI Taxonomy" id="2548426"/>
    <lineage>
        <taxon>Bacteria</taxon>
        <taxon>Pseudomonadati</taxon>
        <taxon>Pseudomonadota</taxon>
        <taxon>Gammaproteobacteria</taxon>
        <taxon>Chromatiales</taxon>
        <taxon>Sedimenticolaceae</taxon>
        <taxon>Sedimenticola</taxon>
    </lineage>
</organism>
<name>A0A6N4DGR9_9GAMM</name>
<protein>
    <submittedName>
        <fullName evidence="1">Uncharacterized protein</fullName>
    </submittedName>
</protein>
<reference evidence="1 2" key="1">
    <citation type="submission" date="2018-01" db="EMBL/GenBank/DDBJ databases">
        <title>Novel co-symbiosis in the lucinid bivalve Phacoides pectinatus.</title>
        <authorList>
            <person name="Lim S.J."/>
            <person name="Davis B.G."/>
            <person name="Gill D.E."/>
            <person name="Engel A.S."/>
            <person name="Anderson L.C."/>
            <person name="Campbell B.J."/>
        </authorList>
    </citation>
    <scope>NUCLEOTIDE SEQUENCE [LARGE SCALE GENOMIC DNA]</scope>
    <source>
        <strain evidence="1">N3_P5</strain>
    </source>
</reference>
<dbReference type="EMBL" id="PQCO01000272">
    <property type="protein sequence ID" value="PUD99069.1"/>
    <property type="molecule type" value="Genomic_DNA"/>
</dbReference>
<sequence length="81" mass="8630">MAPVISKYLLGTGLFDRRAGDAVDTLLALLATLLVDGLTLDHECLSHMRKVQIVVQCGGGPDLSCFDSPVFALAGLNEISW</sequence>
<evidence type="ECO:0000313" key="1">
    <source>
        <dbReference type="EMBL" id="PUD99069.1"/>
    </source>
</evidence>
<gene>
    <name evidence="1" type="ORF">C3L24_11555</name>
</gene>
<accession>A0A6N4DGR9</accession>